<evidence type="ECO:0008006" key="4">
    <source>
        <dbReference type="Google" id="ProtNLM"/>
    </source>
</evidence>
<comment type="caution">
    <text evidence="2">The sequence shown here is derived from an EMBL/GenBank/DDBJ whole genome shotgun (WGS) entry which is preliminary data.</text>
</comment>
<dbReference type="EMBL" id="CADEAL010000171">
    <property type="protein sequence ID" value="CAB1415734.1"/>
    <property type="molecule type" value="Genomic_DNA"/>
</dbReference>
<accession>A0A9N7TNY1</accession>
<feature type="signal peptide" evidence="1">
    <location>
        <begin position="1"/>
        <end position="24"/>
    </location>
</feature>
<reference evidence="2" key="1">
    <citation type="submission" date="2020-03" db="EMBL/GenBank/DDBJ databases">
        <authorList>
            <person name="Weist P."/>
        </authorList>
    </citation>
    <scope>NUCLEOTIDE SEQUENCE</scope>
</reference>
<organism evidence="2 3">
    <name type="scientific">Pleuronectes platessa</name>
    <name type="common">European plaice</name>
    <dbReference type="NCBI Taxonomy" id="8262"/>
    <lineage>
        <taxon>Eukaryota</taxon>
        <taxon>Metazoa</taxon>
        <taxon>Chordata</taxon>
        <taxon>Craniata</taxon>
        <taxon>Vertebrata</taxon>
        <taxon>Euteleostomi</taxon>
        <taxon>Actinopterygii</taxon>
        <taxon>Neopterygii</taxon>
        <taxon>Teleostei</taxon>
        <taxon>Neoteleostei</taxon>
        <taxon>Acanthomorphata</taxon>
        <taxon>Carangaria</taxon>
        <taxon>Pleuronectiformes</taxon>
        <taxon>Pleuronectoidei</taxon>
        <taxon>Pleuronectidae</taxon>
        <taxon>Pleuronectes</taxon>
    </lineage>
</organism>
<name>A0A9N7TNY1_PLEPL</name>
<evidence type="ECO:0000313" key="2">
    <source>
        <dbReference type="EMBL" id="CAB1415734.1"/>
    </source>
</evidence>
<proteinExistence type="predicted"/>
<feature type="chain" id="PRO_5040118257" description="Secreted protein" evidence="1">
    <location>
        <begin position="25"/>
        <end position="234"/>
    </location>
</feature>
<evidence type="ECO:0000313" key="3">
    <source>
        <dbReference type="Proteomes" id="UP001153269"/>
    </source>
</evidence>
<keyword evidence="3" id="KW-1185">Reference proteome</keyword>
<evidence type="ECO:0000256" key="1">
    <source>
        <dbReference type="SAM" id="SignalP"/>
    </source>
</evidence>
<sequence length="234" mass="26236">MAVGLQEFILAGLAVRLIAYTCDGDHTCSVTTCHGNNHTELRAPMIQRGHRQQQQGTVLYYFLYRGVLQRTRPLPGDLTWLTLDKFGFDQSLPLARPVRLLQIRGIREMRPGRGGPGKASFPKLQCPPSNTGLCWAIKRTHQTFPRHCFMFWLPSASSDSDPNTPHSHSHFHRYSPPPLCRGRSCRCSPLAVPLADSPPSPAVSSHRRRHALTSSTTAPLAVNYTSTYIHYERP</sequence>
<gene>
    <name evidence="2" type="ORF">PLEPLA_LOCUS3452</name>
</gene>
<protein>
    <recommendedName>
        <fullName evidence="4">Secreted protein</fullName>
    </recommendedName>
</protein>
<dbReference type="AlphaFoldDB" id="A0A9N7TNY1"/>
<dbReference type="Proteomes" id="UP001153269">
    <property type="component" value="Unassembled WGS sequence"/>
</dbReference>
<keyword evidence="1" id="KW-0732">Signal</keyword>